<dbReference type="SUPFAM" id="SSF53098">
    <property type="entry name" value="Ribonuclease H-like"/>
    <property type="match status" value="1"/>
</dbReference>
<dbReference type="CDD" id="cd09276">
    <property type="entry name" value="Rnase_HI_RT_non_LTR"/>
    <property type="match status" value="1"/>
</dbReference>
<reference evidence="2" key="1">
    <citation type="submission" date="2012-11" db="EMBL/GenBank/DDBJ databases">
        <authorList>
            <person name="Lucero-Rivera Y.E."/>
            <person name="Tovar-Ramirez D."/>
        </authorList>
    </citation>
    <scope>NUCLEOTIDE SEQUENCE</scope>
    <source>
        <tissue evidence="2">Salivary gland</tissue>
    </source>
</reference>
<proteinExistence type="evidence at transcript level"/>
<dbReference type="Gene3D" id="3.30.420.10">
    <property type="entry name" value="Ribonuclease H-like superfamily/Ribonuclease H"/>
    <property type="match status" value="1"/>
</dbReference>
<evidence type="ECO:0000259" key="1">
    <source>
        <dbReference type="PROSITE" id="PS50879"/>
    </source>
</evidence>
<dbReference type="EMBL" id="GACK01007247">
    <property type="protein sequence ID" value="JAA57787.1"/>
    <property type="molecule type" value="mRNA"/>
</dbReference>
<dbReference type="InterPro" id="IPR036397">
    <property type="entry name" value="RNaseH_sf"/>
</dbReference>
<dbReference type="Pfam" id="PF00075">
    <property type="entry name" value="RNase_H"/>
    <property type="match status" value="1"/>
</dbReference>
<evidence type="ECO:0000313" key="2">
    <source>
        <dbReference type="EMBL" id="JAA57787.1"/>
    </source>
</evidence>
<protein>
    <submittedName>
        <fullName evidence="2">Putative tick transposon</fullName>
    </submittedName>
</protein>
<dbReference type="PROSITE" id="PS50879">
    <property type="entry name" value="RNASE_H_1"/>
    <property type="match status" value="1"/>
</dbReference>
<accession>L7M1P6</accession>
<dbReference type="InterPro" id="IPR002156">
    <property type="entry name" value="RNaseH_domain"/>
</dbReference>
<dbReference type="GO" id="GO:0003676">
    <property type="term" value="F:nucleic acid binding"/>
    <property type="evidence" value="ECO:0007669"/>
    <property type="project" value="InterPro"/>
</dbReference>
<feature type="domain" description="RNase H type-1" evidence="1">
    <location>
        <begin position="143"/>
        <end position="275"/>
    </location>
</feature>
<sequence length="434" mass="48720">MTSIRPSCLRTLQSLQAQALRTCLGLPRCTSTMGVIAEARRTPIDSYLSCEPLRVYLRLLTRHDRHHLSTIHTHRPDSSLAAAISRHESIIPSGFAPAKVAEVPAWTLSRPEVRLSIPGVGKKSRIPSCGLKQLTLSFISTKYASSTHVFTDGSVLPTTSTAAFVIPSLKTSERFRLDHRTTSTAAEIVAIREVIRYISTKPPRSWTIFCDSKPALQIIYSALRRGPYYLLAQEVAESHDVALKSGHRIGYQWIPGHCGLHGNEQADAEAKMAHDNAAILTIPFSRPDTNAVLYTLLRETTAAYWSLPSHRHRRLHELDPDMQIRLPPTMKRCSTSLLHRLRIGVAFTRRYLHLIGRADSPNCEACGTPETIEHILCVCPRYIVQRNSMATVLMKCTEQQVSEKVLLGPPPRHQRDILKALTKFLRETELDQRL</sequence>
<dbReference type="GO" id="GO:0004523">
    <property type="term" value="F:RNA-DNA hybrid ribonuclease activity"/>
    <property type="evidence" value="ECO:0007669"/>
    <property type="project" value="InterPro"/>
</dbReference>
<organism evidence="2">
    <name type="scientific">Rhipicephalus pulchellus</name>
    <name type="common">Yellow backed tick</name>
    <name type="synonym">Dermacentor pulchellus</name>
    <dbReference type="NCBI Taxonomy" id="72859"/>
    <lineage>
        <taxon>Eukaryota</taxon>
        <taxon>Metazoa</taxon>
        <taxon>Ecdysozoa</taxon>
        <taxon>Arthropoda</taxon>
        <taxon>Chelicerata</taxon>
        <taxon>Arachnida</taxon>
        <taxon>Acari</taxon>
        <taxon>Parasitiformes</taxon>
        <taxon>Ixodida</taxon>
        <taxon>Ixodoidea</taxon>
        <taxon>Ixodidae</taxon>
        <taxon>Rhipicephalinae</taxon>
        <taxon>Rhipicephalus</taxon>
        <taxon>Rhipicephalus</taxon>
    </lineage>
</organism>
<name>L7M1P6_RHIPC</name>
<dbReference type="InterPro" id="IPR012337">
    <property type="entry name" value="RNaseH-like_sf"/>
</dbReference>
<dbReference type="AlphaFoldDB" id="L7M1P6"/>
<reference evidence="2" key="2">
    <citation type="journal article" date="2015" name="J. Proteomics">
        <title>Sexual differences in the sialomes of the zebra tick, Rhipicephalus pulchellus.</title>
        <authorList>
            <person name="Tan A.W."/>
            <person name="Francischetti I.M."/>
            <person name="Slovak M."/>
            <person name="Kini R.M."/>
            <person name="Ribeiro J.M."/>
        </authorList>
    </citation>
    <scope>NUCLEOTIDE SEQUENCE</scope>
    <source>
        <tissue evidence="2">Salivary gland</tissue>
    </source>
</reference>